<feature type="transmembrane region" description="Helical" evidence="1">
    <location>
        <begin position="195"/>
        <end position="219"/>
    </location>
</feature>
<gene>
    <name evidence="2" type="ORF">H7U32_06850</name>
</gene>
<keyword evidence="1" id="KW-0812">Transmembrane</keyword>
<reference evidence="2" key="1">
    <citation type="submission" date="2020-08" db="EMBL/GenBank/DDBJ databases">
        <authorList>
            <person name="Cejkova D."/>
            <person name="Kubasova T."/>
            <person name="Jahodarova E."/>
            <person name="Rychlik I."/>
        </authorList>
    </citation>
    <scope>NUCLEOTIDE SEQUENCE</scope>
    <source>
        <strain evidence="2">An836</strain>
    </source>
</reference>
<dbReference type="Proteomes" id="UP000718821">
    <property type="component" value="Unassembled WGS sequence"/>
</dbReference>
<comment type="caution">
    <text evidence="2">The sequence shown here is derived from an EMBL/GenBank/DDBJ whole genome shotgun (WGS) entry which is preliminary data.</text>
</comment>
<organism evidence="2 3">
    <name type="scientific">Bifidobacterium pullorum subsp. saeculare</name>
    <dbReference type="NCBI Taxonomy" id="78257"/>
    <lineage>
        <taxon>Bacteria</taxon>
        <taxon>Bacillati</taxon>
        <taxon>Actinomycetota</taxon>
        <taxon>Actinomycetes</taxon>
        <taxon>Bifidobacteriales</taxon>
        <taxon>Bifidobacteriaceae</taxon>
        <taxon>Bifidobacterium</taxon>
    </lineage>
</organism>
<sequence length="272" mass="29438">MRAMQVYRCAVNAIYVLLASSVCAVAGCLPLLAAWALVPGFDWYLPFCLAGALSAPGVAALFAVFRDHPALRPEAWPILAGRGSGRRPERPDDERRPDWIAAPYVPADVDVAVFRPYWRAYVRLFARSLRLGVPAFALVAVLCYDMQLLLQVAWGALLIPVALVLAVMAVATLVVALCLTVAYPKATWVALVRNGVVLAVRRLPMTAVGMLALLAYGYGLAHSPFLVLTLATGPVAYLVWAGARWQAQPLAAALAPRPRGPEPMVSTRRERL</sequence>
<feature type="transmembrane region" description="Helical" evidence="1">
    <location>
        <begin position="156"/>
        <end position="183"/>
    </location>
</feature>
<keyword evidence="3" id="KW-1185">Reference proteome</keyword>
<protein>
    <recommendedName>
        <fullName evidence="4">DUF624 domain-containing protein</fullName>
    </recommendedName>
</protein>
<dbReference type="PROSITE" id="PS51257">
    <property type="entry name" value="PROKAR_LIPOPROTEIN"/>
    <property type="match status" value="1"/>
</dbReference>
<dbReference type="RefSeq" id="WP_204469241.1">
    <property type="nucleotide sequence ID" value="NZ_JACLYU010000012.1"/>
</dbReference>
<evidence type="ECO:0008006" key="4">
    <source>
        <dbReference type="Google" id="ProtNLM"/>
    </source>
</evidence>
<dbReference type="EMBL" id="JACLYU010000012">
    <property type="protein sequence ID" value="MBM6700024.1"/>
    <property type="molecule type" value="Genomic_DNA"/>
</dbReference>
<feature type="transmembrane region" description="Helical" evidence="1">
    <location>
        <begin position="43"/>
        <end position="65"/>
    </location>
</feature>
<keyword evidence="1" id="KW-0472">Membrane</keyword>
<proteinExistence type="predicted"/>
<dbReference type="AlphaFoldDB" id="A0A939BA05"/>
<feature type="transmembrane region" description="Helical" evidence="1">
    <location>
        <begin position="225"/>
        <end position="243"/>
    </location>
</feature>
<reference evidence="2" key="2">
    <citation type="journal article" date="2021" name="Sci. Rep.">
        <title>The distribution of antibiotic resistance genes in chicken gut microbiota commensals.</title>
        <authorList>
            <person name="Juricova H."/>
            <person name="Matiasovicova J."/>
            <person name="Kubasova T."/>
            <person name="Cejkova D."/>
            <person name="Rychlik I."/>
        </authorList>
    </citation>
    <scope>NUCLEOTIDE SEQUENCE</scope>
    <source>
        <strain evidence="2">An836</strain>
    </source>
</reference>
<evidence type="ECO:0000313" key="2">
    <source>
        <dbReference type="EMBL" id="MBM6700024.1"/>
    </source>
</evidence>
<keyword evidence="1" id="KW-1133">Transmembrane helix</keyword>
<accession>A0A939BA05</accession>
<evidence type="ECO:0000256" key="1">
    <source>
        <dbReference type="SAM" id="Phobius"/>
    </source>
</evidence>
<evidence type="ECO:0000313" key="3">
    <source>
        <dbReference type="Proteomes" id="UP000718821"/>
    </source>
</evidence>
<name>A0A939BA05_9BIFI</name>
<feature type="transmembrane region" description="Helical" evidence="1">
    <location>
        <begin position="12"/>
        <end position="37"/>
    </location>
</feature>
<feature type="transmembrane region" description="Helical" evidence="1">
    <location>
        <begin position="129"/>
        <end position="150"/>
    </location>
</feature>